<dbReference type="InterPro" id="IPR027417">
    <property type="entry name" value="P-loop_NTPase"/>
</dbReference>
<keyword evidence="2" id="KW-0378">Hydrolase</keyword>
<protein>
    <submittedName>
        <fullName evidence="7">Uncharacterized protein</fullName>
    </submittedName>
</protein>
<evidence type="ECO:0000256" key="1">
    <source>
        <dbReference type="ARBA" id="ARBA00022741"/>
    </source>
</evidence>
<dbReference type="Pfam" id="PF00271">
    <property type="entry name" value="Helicase_C"/>
    <property type="match status" value="1"/>
</dbReference>
<organism evidence="7 8">
    <name type="scientific">Periconia digitata</name>
    <dbReference type="NCBI Taxonomy" id="1303443"/>
    <lineage>
        <taxon>Eukaryota</taxon>
        <taxon>Fungi</taxon>
        <taxon>Dikarya</taxon>
        <taxon>Ascomycota</taxon>
        <taxon>Pezizomycotina</taxon>
        <taxon>Dothideomycetes</taxon>
        <taxon>Pleosporomycetidae</taxon>
        <taxon>Pleosporales</taxon>
        <taxon>Massarineae</taxon>
        <taxon>Periconiaceae</taxon>
        <taxon>Periconia</taxon>
    </lineage>
</organism>
<dbReference type="InterPro" id="IPR050628">
    <property type="entry name" value="SNF2_RAD54_helicase_TF"/>
</dbReference>
<dbReference type="SMART" id="SM00490">
    <property type="entry name" value="HELICc"/>
    <property type="match status" value="1"/>
</dbReference>
<dbReference type="Gene3D" id="3.40.50.10810">
    <property type="entry name" value="Tandem AAA-ATPase domain"/>
    <property type="match status" value="1"/>
</dbReference>
<dbReference type="InterPro" id="IPR001650">
    <property type="entry name" value="Helicase_C-like"/>
</dbReference>
<feature type="domain" description="Helicase C-terminal" evidence="6">
    <location>
        <begin position="721"/>
        <end position="883"/>
    </location>
</feature>
<name>A0A9W4XPB1_9PLEO</name>
<dbReference type="CDD" id="cd18008">
    <property type="entry name" value="DEXDc_SHPRH-like"/>
    <property type="match status" value="1"/>
</dbReference>
<comment type="caution">
    <text evidence="7">The sequence shown here is derived from an EMBL/GenBank/DDBJ whole genome shotgun (WGS) entry which is preliminary data.</text>
</comment>
<dbReference type="EMBL" id="CAOQHR010000009">
    <property type="protein sequence ID" value="CAI6339364.1"/>
    <property type="molecule type" value="Genomic_DNA"/>
</dbReference>
<evidence type="ECO:0000256" key="4">
    <source>
        <dbReference type="SAM" id="MobiDB-lite"/>
    </source>
</evidence>
<evidence type="ECO:0000313" key="7">
    <source>
        <dbReference type="EMBL" id="CAI6339364.1"/>
    </source>
</evidence>
<accession>A0A9W4XPB1</accession>
<dbReference type="Gene3D" id="3.40.50.300">
    <property type="entry name" value="P-loop containing nucleotide triphosphate hydrolases"/>
    <property type="match status" value="1"/>
</dbReference>
<dbReference type="CDD" id="cd18793">
    <property type="entry name" value="SF2_C_SNF"/>
    <property type="match status" value="1"/>
</dbReference>
<evidence type="ECO:0000259" key="5">
    <source>
        <dbReference type="PROSITE" id="PS51192"/>
    </source>
</evidence>
<dbReference type="PROSITE" id="PS51192">
    <property type="entry name" value="HELICASE_ATP_BIND_1"/>
    <property type="match status" value="1"/>
</dbReference>
<proteinExistence type="predicted"/>
<dbReference type="PANTHER" id="PTHR45626">
    <property type="entry name" value="TRANSCRIPTION TERMINATION FACTOR 2-RELATED"/>
    <property type="match status" value="1"/>
</dbReference>
<dbReference type="GO" id="GO:0006281">
    <property type="term" value="P:DNA repair"/>
    <property type="evidence" value="ECO:0007669"/>
    <property type="project" value="TreeGrafter"/>
</dbReference>
<dbReference type="InterPro" id="IPR049730">
    <property type="entry name" value="SNF2/RAD54-like_C"/>
</dbReference>
<reference evidence="7" key="1">
    <citation type="submission" date="2023-01" db="EMBL/GenBank/DDBJ databases">
        <authorList>
            <person name="Van Ghelder C."/>
            <person name="Rancurel C."/>
        </authorList>
    </citation>
    <scope>NUCLEOTIDE SEQUENCE</scope>
    <source>
        <strain evidence="7">CNCM I-4278</strain>
    </source>
</reference>
<dbReference type="InterPro" id="IPR014001">
    <property type="entry name" value="Helicase_ATP-bd"/>
</dbReference>
<keyword evidence="3" id="KW-0067">ATP-binding</keyword>
<evidence type="ECO:0000259" key="6">
    <source>
        <dbReference type="PROSITE" id="PS51194"/>
    </source>
</evidence>
<feature type="compositionally biased region" description="Basic and acidic residues" evidence="4">
    <location>
        <begin position="41"/>
        <end position="50"/>
    </location>
</feature>
<keyword evidence="1" id="KW-0547">Nucleotide-binding</keyword>
<dbReference type="GO" id="GO:0008094">
    <property type="term" value="F:ATP-dependent activity, acting on DNA"/>
    <property type="evidence" value="ECO:0007669"/>
    <property type="project" value="TreeGrafter"/>
</dbReference>
<feature type="domain" description="Helicase ATP-binding" evidence="5">
    <location>
        <begin position="301"/>
        <end position="485"/>
    </location>
</feature>
<dbReference type="SMART" id="SM00487">
    <property type="entry name" value="DEXDc"/>
    <property type="match status" value="1"/>
</dbReference>
<dbReference type="InterPro" id="IPR000330">
    <property type="entry name" value="SNF2_N"/>
</dbReference>
<gene>
    <name evidence="7" type="ORF">PDIGIT_LOCUS12521</name>
</gene>
<dbReference type="PROSITE" id="PS51194">
    <property type="entry name" value="HELICASE_CTER"/>
    <property type="match status" value="1"/>
</dbReference>
<dbReference type="SUPFAM" id="SSF52540">
    <property type="entry name" value="P-loop containing nucleoside triphosphate hydrolases"/>
    <property type="match status" value="2"/>
</dbReference>
<dbReference type="GO" id="GO:0016787">
    <property type="term" value="F:hydrolase activity"/>
    <property type="evidence" value="ECO:0007669"/>
    <property type="project" value="UniProtKB-KW"/>
</dbReference>
<dbReference type="AlphaFoldDB" id="A0A9W4XPB1"/>
<dbReference type="OrthoDB" id="448448at2759"/>
<dbReference type="Pfam" id="PF00176">
    <property type="entry name" value="SNF2-rel_dom"/>
    <property type="match status" value="1"/>
</dbReference>
<dbReference type="GO" id="GO:0005634">
    <property type="term" value="C:nucleus"/>
    <property type="evidence" value="ECO:0007669"/>
    <property type="project" value="TreeGrafter"/>
</dbReference>
<keyword evidence="8" id="KW-1185">Reference proteome</keyword>
<dbReference type="Proteomes" id="UP001152607">
    <property type="component" value="Unassembled WGS sequence"/>
</dbReference>
<sequence>MENSYSRSSKRQRTDDYTNSNRSAVFESGGARLVPSSSTNDHLRNEHGASEDYGAQQNVGNDEIVCFGLIPSIECKCEHQAVQGESFLIHLASSSHFWVSEPSSMVGHIASQHGNMIAGLLSESTLDLYASCTPEVAHMQRHQTGLTQIPCILDITVYGPMELFDEIGDWFQDYEVFLQDPRTCHRDVKYFNPHRLSSDKSQSGMLVSQVIAQASTLVNFQEIHERPDLLELISGQEDLEEADPSSLLDTALHRHQKQALTFMMRREAGWKPGDLWPDIWETLDNSHSRCFINHITEEYQAVPPKQCFGGIIADPMGLGKTLTMVALATGDLTLDAPMNCATTIFDDLHPVGATLIIVPPPLLSTWEGQIEEHVRSGAIQLHRHHGKNRLRNLDELRNLNVVITTYQTLSADWNAEKDAKAYSIIFHVQWRRIILDEAHLIRNVKARMSRAIHELDAVSRWAVTGTPIQNNLSDLAALLKFIRADPYDDLTHFEKDFSRLWRSGEDKEAVKRLKRLARCVILRRGKRTVNLPPRRDLKCPVEFQKSERDLYESIRQQAIMRIDDVLHQDMEFSRAYANCLQQIESMRLVCNLGLHYHTRHDPATKKAPEDWKRTAQKVFNSHRSMNTVVCSQCSFSLDMTDSLMEDALYLDSPLFTRCLKYACAECSHRLRVAGFDVACGHTPRCEVAPVSISTSALEETFNQSHEKGKKHLTNSGSLPSKVEALLSDLKTLPLGVKSIVFSTWRLTLDIVERGLAKSGIQSVRFDGKVPQAQRQPVLDRFRTDPNVRVMLLTIQCGAVGLTLTEASRAYLMEPHWNPTIEEQALARIHRIGQTQEVTTVRFYIRNSFEERVMEVQETKKNLASVLLSGHDGESVDDSLGALQRLRSLL</sequence>
<feature type="region of interest" description="Disordered" evidence="4">
    <location>
        <begin position="1"/>
        <end position="55"/>
    </location>
</feature>
<dbReference type="PANTHER" id="PTHR45626:SF22">
    <property type="entry name" value="DNA REPAIR PROTEIN RAD5"/>
    <property type="match status" value="1"/>
</dbReference>
<evidence type="ECO:0000313" key="8">
    <source>
        <dbReference type="Proteomes" id="UP001152607"/>
    </source>
</evidence>
<dbReference type="InterPro" id="IPR038718">
    <property type="entry name" value="SNF2-like_sf"/>
</dbReference>
<evidence type="ECO:0000256" key="3">
    <source>
        <dbReference type="ARBA" id="ARBA00022840"/>
    </source>
</evidence>
<dbReference type="GO" id="GO:0005524">
    <property type="term" value="F:ATP binding"/>
    <property type="evidence" value="ECO:0007669"/>
    <property type="project" value="UniProtKB-KW"/>
</dbReference>
<evidence type="ECO:0000256" key="2">
    <source>
        <dbReference type="ARBA" id="ARBA00022801"/>
    </source>
</evidence>